<protein>
    <recommendedName>
        <fullName evidence="8">Carboxylic ester hydrolase</fullName>
        <ecNumber evidence="8">3.1.1.-</ecNumber>
    </recommendedName>
</protein>
<organism evidence="9 10">
    <name type="scientific">Aspergillus sydowii CBS 593.65</name>
    <dbReference type="NCBI Taxonomy" id="1036612"/>
    <lineage>
        <taxon>Eukaryota</taxon>
        <taxon>Fungi</taxon>
        <taxon>Dikarya</taxon>
        <taxon>Ascomycota</taxon>
        <taxon>Pezizomycotina</taxon>
        <taxon>Eurotiomycetes</taxon>
        <taxon>Eurotiomycetidae</taxon>
        <taxon>Eurotiales</taxon>
        <taxon>Aspergillaceae</taxon>
        <taxon>Aspergillus</taxon>
        <taxon>Aspergillus subgen. Nidulantes</taxon>
    </lineage>
</organism>
<evidence type="ECO:0000256" key="2">
    <source>
        <dbReference type="ARBA" id="ARBA00022487"/>
    </source>
</evidence>
<evidence type="ECO:0000256" key="5">
    <source>
        <dbReference type="ARBA" id="ARBA00022801"/>
    </source>
</evidence>
<dbReference type="RefSeq" id="XP_040708936.1">
    <property type="nucleotide sequence ID" value="XM_040843683.1"/>
</dbReference>
<gene>
    <name evidence="9" type="ORF">ASPSYDRAFT_194109</name>
</gene>
<proteinExistence type="inferred from homology"/>
<dbReference type="VEuPathDB" id="FungiDB:ASPSYDRAFT_194109"/>
<keyword evidence="5 8" id="KW-0378">Hydrolase</keyword>
<evidence type="ECO:0000313" key="9">
    <source>
        <dbReference type="EMBL" id="OJJ65130.1"/>
    </source>
</evidence>
<evidence type="ECO:0000313" key="10">
    <source>
        <dbReference type="Proteomes" id="UP000184356"/>
    </source>
</evidence>
<dbReference type="EC" id="3.1.1.-" evidence="8"/>
<evidence type="ECO:0000256" key="6">
    <source>
        <dbReference type="ARBA" id="ARBA00022837"/>
    </source>
</evidence>
<keyword evidence="4 8" id="KW-0732">Signal</keyword>
<dbReference type="GO" id="GO:0030600">
    <property type="term" value="F:feruloyl esterase activity"/>
    <property type="evidence" value="ECO:0007669"/>
    <property type="project" value="UniProtKB-ARBA"/>
</dbReference>
<dbReference type="InterPro" id="IPR011118">
    <property type="entry name" value="Tannase/feruloyl_esterase"/>
</dbReference>
<evidence type="ECO:0000256" key="7">
    <source>
        <dbReference type="ARBA" id="ARBA00023157"/>
    </source>
</evidence>
<dbReference type="Pfam" id="PF07519">
    <property type="entry name" value="Tannase"/>
    <property type="match status" value="1"/>
</dbReference>
<evidence type="ECO:0000256" key="1">
    <source>
        <dbReference type="ARBA" id="ARBA00006249"/>
    </source>
</evidence>
<dbReference type="OrthoDB" id="3039123at2759"/>
<keyword evidence="6" id="KW-0106">Calcium</keyword>
<dbReference type="InterPro" id="IPR029058">
    <property type="entry name" value="AB_hydrolase_fold"/>
</dbReference>
<dbReference type="SUPFAM" id="SSF53474">
    <property type="entry name" value="alpha/beta-Hydrolases"/>
    <property type="match status" value="1"/>
</dbReference>
<evidence type="ECO:0000256" key="4">
    <source>
        <dbReference type="ARBA" id="ARBA00022729"/>
    </source>
</evidence>
<dbReference type="EMBL" id="KV878582">
    <property type="protein sequence ID" value="OJJ65130.1"/>
    <property type="molecule type" value="Genomic_DNA"/>
</dbReference>
<accession>A0A1L9U0A4</accession>
<keyword evidence="3" id="KW-0479">Metal-binding</keyword>
<dbReference type="PANTHER" id="PTHR33938">
    <property type="entry name" value="FERULOYL ESTERASE B-RELATED"/>
    <property type="match status" value="1"/>
</dbReference>
<feature type="chain" id="PRO_5011835051" description="Carboxylic ester hydrolase" evidence="8">
    <location>
        <begin position="22"/>
        <end position="519"/>
    </location>
</feature>
<dbReference type="Gene3D" id="3.40.50.1820">
    <property type="entry name" value="alpha/beta hydrolase"/>
    <property type="match status" value="1"/>
</dbReference>
<feature type="signal peptide" evidence="8">
    <location>
        <begin position="1"/>
        <end position="21"/>
    </location>
</feature>
<dbReference type="GO" id="GO:0046872">
    <property type="term" value="F:metal ion binding"/>
    <property type="evidence" value="ECO:0007669"/>
    <property type="project" value="UniProtKB-KW"/>
</dbReference>
<keyword evidence="7" id="KW-1015">Disulfide bond</keyword>
<dbReference type="Proteomes" id="UP000184356">
    <property type="component" value="Unassembled WGS sequence"/>
</dbReference>
<dbReference type="PROSITE" id="PS51257">
    <property type="entry name" value="PROKAR_LIPOPROTEIN"/>
    <property type="match status" value="1"/>
</dbReference>
<evidence type="ECO:0000256" key="8">
    <source>
        <dbReference type="RuleBase" id="RU361238"/>
    </source>
</evidence>
<keyword evidence="10" id="KW-1185">Reference proteome</keyword>
<name>A0A1L9U0A4_9EURO</name>
<sequence length="519" mass="55189">MFLKLSLWVVFSALFSGACSALECSPTAISNPDLLGATILDVQANEAHNYTTYGLGPGNNNGGILTISFCNVTVIYTHPGWDDTVTTQVWLPLDNWNGRFQALGGGGYSTGTGSLYLSYAVSQGFASASTDGGHPGGATTVMTDLTWALSSVNNVNWFLLENYASKATNDMAEIGKQITKTYYKTAATYAYFNGCSGGGRQALAMAQEFPDAFDGILAVAPAINIETFIPAGFWPSQVMNRKNISLSACEVQGFVQAAVKACDTLDGVQDGIISLPSQCTVNADDFVGQTHTCNGTLYTLTASGAKAVQAAWSGSGKDGYYGLNKDADLTAFYIPTGCNIVGGIEICSGDLFTNWIAYLIAKDPDSLADNMTNTEFFNALRESKAKYASMLATNNPNLSAFKASGGKMIAWHGLADEAIPPQGTISYYQEVLKTDYKAHDFFRFFEAPGVGHCYGGLGPVPNEALNQLIDWVEKGAAPDTLKADRGSNGTARNLCPYPLQQVYIGGDPSKAESFICSPI</sequence>
<dbReference type="PANTHER" id="PTHR33938:SF8">
    <property type="entry name" value="CARBOXYLIC ESTER HYDROLASE"/>
    <property type="match status" value="1"/>
</dbReference>
<keyword evidence="2" id="KW-0719">Serine esterase</keyword>
<dbReference type="AlphaFoldDB" id="A0A1L9U0A4"/>
<reference evidence="10" key="1">
    <citation type="journal article" date="2017" name="Genome Biol.">
        <title>Comparative genomics reveals high biological diversity and specific adaptations in the industrially and medically important fungal genus Aspergillus.</title>
        <authorList>
            <person name="de Vries R.P."/>
            <person name="Riley R."/>
            <person name="Wiebenga A."/>
            <person name="Aguilar-Osorio G."/>
            <person name="Amillis S."/>
            <person name="Uchima C.A."/>
            <person name="Anderluh G."/>
            <person name="Asadollahi M."/>
            <person name="Askin M."/>
            <person name="Barry K."/>
            <person name="Battaglia E."/>
            <person name="Bayram O."/>
            <person name="Benocci T."/>
            <person name="Braus-Stromeyer S.A."/>
            <person name="Caldana C."/>
            <person name="Canovas D."/>
            <person name="Cerqueira G.C."/>
            <person name="Chen F."/>
            <person name="Chen W."/>
            <person name="Choi C."/>
            <person name="Clum A."/>
            <person name="Dos Santos R.A."/>
            <person name="Damasio A.R."/>
            <person name="Diallinas G."/>
            <person name="Emri T."/>
            <person name="Fekete E."/>
            <person name="Flipphi M."/>
            <person name="Freyberg S."/>
            <person name="Gallo A."/>
            <person name="Gournas C."/>
            <person name="Habgood R."/>
            <person name="Hainaut M."/>
            <person name="Harispe M.L."/>
            <person name="Henrissat B."/>
            <person name="Hilden K.S."/>
            <person name="Hope R."/>
            <person name="Hossain A."/>
            <person name="Karabika E."/>
            <person name="Karaffa L."/>
            <person name="Karanyi Z."/>
            <person name="Krasevec N."/>
            <person name="Kuo A."/>
            <person name="Kusch H."/>
            <person name="LaButti K."/>
            <person name="Lagendijk E.L."/>
            <person name="Lapidus A."/>
            <person name="Levasseur A."/>
            <person name="Lindquist E."/>
            <person name="Lipzen A."/>
            <person name="Logrieco A.F."/>
            <person name="MacCabe A."/>
            <person name="Maekelae M.R."/>
            <person name="Malavazi I."/>
            <person name="Melin P."/>
            <person name="Meyer V."/>
            <person name="Mielnichuk N."/>
            <person name="Miskei M."/>
            <person name="Molnar A.P."/>
            <person name="Mule G."/>
            <person name="Ngan C.Y."/>
            <person name="Orejas M."/>
            <person name="Orosz E."/>
            <person name="Ouedraogo J.P."/>
            <person name="Overkamp K.M."/>
            <person name="Park H.-S."/>
            <person name="Perrone G."/>
            <person name="Piumi F."/>
            <person name="Punt P.J."/>
            <person name="Ram A.F."/>
            <person name="Ramon A."/>
            <person name="Rauscher S."/>
            <person name="Record E."/>
            <person name="Riano-Pachon D.M."/>
            <person name="Robert V."/>
            <person name="Roehrig J."/>
            <person name="Ruller R."/>
            <person name="Salamov A."/>
            <person name="Salih N.S."/>
            <person name="Samson R.A."/>
            <person name="Sandor E."/>
            <person name="Sanguinetti M."/>
            <person name="Schuetze T."/>
            <person name="Sepcic K."/>
            <person name="Shelest E."/>
            <person name="Sherlock G."/>
            <person name="Sophianopoulou V."/>
            <person name="Squina F.M."/>
            <person name="Sun H."/>
            <person name="Susca A."/>
            <person name="Todd R.B."/>
            <person name="Tsang A."/>
            <person name="Unkles S.E."/>
            <person name="van de Wiele N."/>
            <person name="van Rossen-Uffink D."/>
            <person name="Oliveira J.V."/>
            <person name="Vesth T.C."/>
            <person name="Visser J."/>
            <person name="Yu J.-H."/>
            <person name="Zhou M."/>
            <person name="Andersen M.R."/>
            <person name="Archer D.B."/>
            <person name="Baker S.E."/>
            <person name="Benoit I."/>
            <person name="Brakhage A.A."/>
            <person name="Braus G.H."/>
            <person name="Fischer R."/>
            <person name="Frisvad J.C."/>
            <person name="Goldman G.H."/>
            <person name="Houbraken J."/>
            <person name="Oakley B."/>
            <person name="Pocsi I."/>
            <person name="Scazzocchio C."/>
            <person name="Seiboth B."/>
            <person name="vanKuyk P.A."/>
            <person name="Wortman J."/>
            <person name="Dyer P.S."/>
            <person name="Grigoriev I.V."/>
        </authorList>
    </citation>
    <scope>NUCLEOTIDE SEQUENCE [LARGE SCALE GENOMIC DNA]</scope>
    <source>
        <strain evidence="10">CBS 593.65</strain>
    </source>
</reference>
<dbReference type="STRING" id="1036612.A0A1L9U0A4"/>
<comment type="similarity">
    <text evidence="1 8">Belongs to the tannase family.</text>
</comment>
<dbReference type="GeneID" id="63759756"/>
<evidence type="ECO:0000256" key="3">
    <source>
        <dbReference type="ARBA" id="ARBA00022723"/>
    </source>
</evidence>